<keyword evidence="2" id="KW-1185">Reference proteome</keyword>
<dbReference type="KEGG" id="pke:DLD99_06450"/>
<accession>A0A345RLF8</accession>
<evidence type="ECO:0000313" key="2">
    <source>
        <dbReference type="Proteomes" id="UP000253720"/>
    </source>
</evidence>
<gene>
    <name evidence="1" type="ORF">DLD99_06450</name>
</gene>
<dbReference type="InterPro" id="IPR003458">
    <property type="entry name" value="Phage_T4_Gp38_tail_assem"/>
</dbReference>
<dbReference type="RefSeq" id="WP_096819606.1">
    <property type="nucleotide sequence ID" value="NZ_CP029608.1"/>
</dbReference>
<dbReference type="AlphaFoldDB" id="A0A345RLF8"/>
<dbReference type="EMBL" id="CP029608">
    <property type="protein sequence ID" value="AXI60124.1"/>
    <property type="molecule type" value="Genomic_DNA"/>
</dbReference>
<evidence type="ECO:0000313" key="1">
    <source>
        <dbReference type="EMBL" id="AXI60124.1"/>
    </source>
</evidence>
<sequence>MKKYARIVGGKVDNLFETNNPIQEEFPADQLWVDVTSLSINQIDYDSTAVNNDGVWTFSAPDPAMPSWLSLRLNNERNTRLAKLNDRLTATALPFKVELGIATDADKAYLRAHKQFCIDLSNVNKQPGYPLTVVWPPLP</sequence>
<organism evidence="1 2">
    <name type="scientific">Pseudomonas kribbensis</name>
    <dbReference type="NCBI Taxonomy" id="1628086"/>
    <lineage>
        <taxon>Bacteria</taxon>
        <taxon>Pseudomonadati</taxon>
        <taxon>Pseudomonadota</taxon>
        <taxon>Gammaproteobacteria</taxon>
        <taxon>Pseudomonadales</taxon>
        <taxon>Pseudomonadaceae</taxon>
        <taxon>Pseudomonas</taxon>
    </lineage>
</organism>
<protein>
    <submittedName>
        <fullName evidence="1">Tail assembly chaperone</fullName>
    </submittedName>
</protein>
<reference evidence="1 2" key="1">
    <citation type="submission" date="2018-05" db="EMBL/GenBank/DDBJ databases">
        <title>Complete genome sequence of Pseudomonas kribbensis 46-2(T).</title>
        <authorList>
            <person name="Jeong H."/>
            <person name="Lee S.-G."/>
            <person name="Rha E."/>
            <person name="Kim H."/>
        </authorList>
    </citation>
    <scope>NUCLEOTIDE SEQUENCE [LARGE SCALE GENOMIC DNA]</scope>
    <source>
        <strain evidence="1 2">46-2</strain>
    </source>
</reference>
<proteinExistence type="predicted"/>
<name>A0A345RLF8_9PSED</name>
<dbReference type="Pfam" id="PF02413">
    <property type="entry name" value="Caudo_TAP"/>
    <property type="match status" value="1"/>
</dbReference>
<dbReference type="Proteomes" id="UP000253720">
    <property type="component" value="Chromosome"/>
</dbReference>